<dbReference type="SMART" id="SM00840">
    <property type="entry name" value="DALR_2"/>
    <property type="match status" value="1"/>
</dbReference>
<dbReference type="Gene3D" id="3.40.50.620">
    <property type="entry name" value="HUPs"/>
    <property type="match status" value="1"/>
</dbReference>
<evidence type="ECO:0000256" key="8">
    <source>
        <dbReference type="ARBA" id="ARBA00022833"/>
    </source>
</evidence>
<dbReference type="EMBL" id="AEQP01000002">
    <property type="protein sequence ID" value="EFV95640.1"/>
    <property type="molecule type" value="Genomic_DNA"/>
</dbReference>
<dbReference type="RefSeq" id="WP_005672575.1">
    <property type="nucleotide sequence ID" value="NZ_CP146288.1"/>
</dbReference>
<evidence type="ECO:0000256" key="11">
    <source>
        <dbReference type="ARBA" id="ARBA00023146"/>
    </source>
</evidence>
<dbReference type="PANTHER" id="PTHR10890">
    <property type="entry name" value="CYSTEINYL-TRNA SYNTHETASE"/>
    <property type="match status" value="1"/>
</dbReference>
<comment type="caution">
    <text evidence="14">The sequence shown here is derived from an EMBL/GenBank/DDBJ whole genome shotgun (WGS) entry which is preliminary data.</text>
</comment>
<evidence type="ECO:0000256" key="1">
    <source>
        <dbReference type="ARBA" id="ARBA00004496"/>
    </source>
</evidence>
<evidence type="ECO:0000256" key="2">
    <source>
        <dbReference type="ARBA" id="ARBA00005594"/>
    </source>
</evidence>
<dbReference type="NCBIfam" id="TIGR00435">
    <property type="entry name" value="cysS"/>
    <property type="match status" value="1"/>
</dbReference>
<keyword evidence="15" id="KW-1185">Reference proteome</keyword>
<dbReference type="PRINTS" id="PR00983">
    <property type="entry name" value="TRNASYNTHCYS"/>
</dbReference>
<dbReference type="GO" id="GO:0006423">
    <property type="term" value="P:cysteinyl-tRNA aminoacylation"/>
    <property type="evidence" value="ECO:0007669"/>
    <property type="project" value="UniProtKB-UniRule"/>
</dbReference>
<dbReference type="InterPro" id="IPR015273">
    <property type="entry name" value="Cys-tRNA-synt_Ia_DALR"/>
</dbReference>
<organism evidence="14 15">
    <name type="scientific">Lautropia mirabilis ATCC 51599</name>
    <dbReference type="NCBI Taxonomy" id="887898"/>
    <lineage>
        <taxon>Bacteria</taxon>
        <taxon>Pseudomonadati</taxon>
        <taxon>Pseudomonadota</taxon>
        <taxon>Betaproteobacteria</taxon>
        <taxon>Burkholderiales</taxon>
        <taxon>Burkholderiaceae</taxon>
        <taxon>Lautropia</taxon>
    </lineage>
</organism>
<keyword evidence="10 12" id="KW-0648">Protein biosynthesis</keyword>
<protein>
    <recommendedName>
        <fullName evidence="12">Cysteine--tRNA ligase</fullName>
        <ecNumber evidence="12">6.1.1.16</ecNumber>
    </recommendedName>
    <alternativeName>
        <fullName evidence="12">Cysteinyl-tRNA synthetase</fullName>
        <shortName evidence="12">CysRS</shortName>
    </alternativeName>
</protein>
<evidence type="ECO:0000256" key="7">
    <source>
        <dbReference type="ARBA" id="ARBA00022741"/>
    </source>
</evidence>
<keyword evidence="7 12" id="KW-0547">Nucleotide-binding</keyword>
<comment type="subunit">
    <text evidence="3 12">Monomer.</text>
</comment>
<keyword evidence="5 12" id="KW-0436">Ligase</keyword>
<feature type="binding site" evidence="12">
    <location>
        <position position="31"/>
    </location>
    <ligand>
        <name>Zn(2+)</name>
        <dbReference type="ChEBI" id="CHEBI:29105"/>
    </ligand>
</feature>
<dbReference type="eggNOG" id="COG0215">
    <property type="taxonomic scope" value="Bacteria"/>
</dbReference>
<feature type="binding site" evidence="12">
    <location>
        <position position="215"/>
    </location>
    <ligand>
        <name>Zn(2+)</name>
        <dbReference type="ChEBI" id="CHEBI:29105"/>
    </ligand>
</feature>
<dbReference type="EC" id="6.1.1.16" evidence="12"/>
<dbReference type="InterPro" id="IPR009080">
    <property type="entry name" value="tRNAsynth_Ia_anticodon-bd"/>
</dbReference>
<keyword evidence="11 12" id="KW-0030">Aminoacyl-tRNA synthetase</keyword>
<dbReference type="STRING" id="887898.HMPREF0551_0548"/>
<dbReference type="FunFam" id="3.40.50.620:FF:000009">
    <property type="entry name" value="Cysteine--tRNA ligase"/>
    <property type="match status" value="1"/>
</dbReference>
<evidence type="ECO:0000256" key="4">
    <source>
        <dbReference type="ARBA" id="ARBA00022490"/>
    </source>
</evidence>
<dbReference type="GO" id="GO:0008270">
    <property type="term" value="F:zinc ion binding"/>
    <property type="evidence" value="ECO:0007669"/>
    <property type="project" value="UniProtKB-UniRule"/>
</dbReference>
<keyword evidence="8 12" id="KW-0862">Zinc</keyword>
<evidence type="ECO:0000256" key="6">
    <source>
        <dbReference type="ARBA" id="ARBA00022723"/>
    </source>
</evidence>
<evidence type="ECO:0000256" key="3">
    <source>
        <dbReference type="ARBA" id="ARBA00011245"/>
    </source>
</evidence>
<dbReference type="Pfam" id="PF09190">
    <property type="entry name" value="DALR_2"/>
    <property type="match status" value="1"/>
</dbReference>
<feature type="binding site" evidence="12">
    <location>
        <position position="244"/>
    </location>
    <ligand>
        <name>Zn(2+)</name>
        <dbReference type="ChEBI" id="CHEBI:29105"/>
    </ligand>
</feature>
<comment type="catalytic activity">
    <reaction evidence="12">
        <text>tRNA(Cys) + L-cysteine + ATP = L-cysteinyl-tRNA(Cys) + AMP + diphosphate</text>
        <dbReference type="Rhea" id="RHEA:17773"/>
        <dbReference type="Rhea" id="RHEA-COMP:9661"/>
        <dbReference type="Rhea" id="RHEA-COMP:9679"/>
        <dbReference type="ChEBI" id="CHEBI:30616"/>
        <dbReference type="ChEBI" id="CHEBI:33019"/>
        <dbReference type="ChEBI" id="CHEBI:35235"/>
        <dbReference type="ChEBI" id="CHEBI:78442"/>
        <dbReference type="ChEBI" id="CHEBI:78517"/>
        <dbReference type="ChEBI" id="CHEBI:456215"/>
        <dbReference type="EC" id="6.1.1.16"/>
    </reaction>
</comment>
<evidence type="ECO:0000313" key="14">
    <source>
        <dbReference type="EMBL" id="EFV95640.1"/>
    </source>
</evidence>
<dbReference type="GO" id="GO:0005524">
    <property type="term" value="F:ATP binding"/>
    <property type="evidence" value="ECO:0007669"/>
    <property type="project" value="UniProtKB-UniRule"/>
</dbReference>
<feature type="short sequence motif" description="'HIGH' region" evidence="12">
    <location>
        <begin position="33"/>
        <end position="43"/>
    </location>
</feature>
<dbReference type="PANTHER" id="PTHR10890:SF3">
    <property type="entry name" value="CYSTEINE--TRNA LIGASE, CYTOPLASMIC"/>
    <property type="match status" value="1"/>
</dbReference>
<evidence type="ECO:0000256" key="12">
    <source>
        <dbReference type="HAMAP-Rule" id="MF_00041"/>
    </source>
</evidence>
<evidence type="ECO:0000256" key="5">
    <source>
        <dbReference type="ARBA" id="ARBA00022598"/>
    </source>
</evidence>
<dbReference type="InterPro" id="IPR024909">
    <property type="entry name" value="Cys-tRNA/MSH_ligase"/>
</dbReference>
<dbReference type="Pfam" id="PF23493">
    <property type="entry name" value="CysS_C"/>
    <property type="match status" value="1"/>
</dbReference>
<dbReference type="Gene3D" id="1.20.120.1910">
    <property type="entry name" value="Cysteine-tRNA ligase, C-terminal anti-codon recognition domain"/>
    <property type="match status" value="1"/>
</dbReference>
<dbReference type="Pfam" id="PF01406">
    <property type="entry name" value="tRNA-synt_1e"/>
    <property type="match status" value="1"/>
</dbReference>
<sequence>MARTLKLYNSLTRRKEDFQPLEAGRVGLYVCGMTVYDYCHIGHARMLVAFDVVQRWLRARGYQVTYVRNITDIDDKIIRRAVENGETLSSLTGRFIAAMHEDEAALGIQRPDLEPRATQYVPQMLDLVSLLEKNGYAYRSGDGDTLFRVRRFAGYGRLGGKSLDDLRAGERVAVAAGKEDPFDFVLWKAAKPEEPAEACWQGPFGPGRPGWHLECSAMSTRLLGRQFDIHGGGADLQFPHHENEIAQSDAAYFPEGGKSFVRYWLHNGFVQVDGEKMSKSLGNFFTIRDVLKKFDGEVIRFFIVRSHYRSQVNYSDAGLDDARESLLRLYNALSTDWPAAQAQVEGQAGQGAAVSAGAGQAAAAACADGEAARAAVAAIDWSEPRAMRFAEAMDDDFNTPVAVSVLFELATDLNRTRDPAIERQLRGLAAVLGLLGQDPVAVRRNGLRGAAAHEGDLDDNAIQALVDARLAARKARNFAEADAIRQQLAEAGITLEDGPAGTTWRR</sequence>
<dbReference type="InterPro" id="IPR032678">
    <property type="entry name" value="tRNA-synt_1_cat_dom"/>
</dbReference>
<dbReference type="HAMAP" id="MF_00041">
    <property type="entry name" value="Cys_tRNA_synth"/>
    <property type="match status" value="1"/>
</dbReference>
<dbReference type="InterPro" id="IPR014729">
    <property type="entry name" value="Rossmann-like_a/b/a_fold"/>
</dbReference>
<dbReference type="AlphaFoldDB" id="E7RV36"/>
<dbReference type="GO" id="GO:0005829">
    <property type="term" value="C:cytosol"/>
    <property type="evidence" value="ECO:0007669"/>
    <property type="project" value="TreeGrafter"/>
</dbReference>
<evidence type="ECO:0000313" key="15">
    <source>
        <dbReference type="Proteomes" id="UP000011021"/>
    </source>
</evidence>
<feature type="short sequence motif" description="'KMSKS' region" evidence="12">
    <location>
        <begin position="276"/>
        <end position="280"/>
    </location>
</feature>
<feature type="binding site" evidence="12">
    <location>
        <position position="240"/>
    </location>
    <ligand>
        <name>Zn(2+)</name>
        <dbReference type="ChEBI" id="CHEBI:29105"/>
    </ligand>
</feature>
<dbReference type="InterPro" id="IPR015803">
    <property type="entry name" value="Cys-tRNA-ligase"/>
</dbReference>
<evidence type="ECO:0000256" key="10">
    <source>
        <dbReference type="ARBA" id="ARBA00022917"/>
    </source>
</evidence>
<keyword evidence="9 12" id="KW-0067">ATP-binding</keyword>
<comment type="similarity">
    <text evidence="2 12">Belongs to the class-I aminoacyl-tRNA synthetase family.</text>
</comment>
<evidence type="ECO:0000259" key="13">
    <source>
        <dbReference type="SMART" id="SM00840"/>
    </source>
</evidence>
<proteinExistence type="inferred from homology"/>
<reference evidence="14 15" key="1">
    <citation type="submission" date="2010-12" db="EMBL/GenBank/DDBJ databases">
        <authorList>
            <person name="Muzny D."/>
            <person name="Qin X."/>
            <person name="Deng J."/>
            <person name="Jiang H."/>
            <person name="Liu Y."/>
            <person name="Qu J."/>
            <person name="Song X.-Z."/>
            <person name="Zhang L."/>
            <person name="Thornton R."/>
            <person name="Coyle M."/>
            <person name="Francisco L."/>
            <person name="Jackson L."/>
            <person name="Javaid M."/>
            <person name="Korchina V."/>
            <person name="Kovar C."/>
            <person name="Mata R."/>
            <person name="Mathew T."/>
            <person name="Ngo R."/>
            <person name="Nguyen L."/>
            <person name="Nguyen N."/>
            <person name="Okwuonu G."/>
            <person name="Ongeri F."/>
            <person name="Pham C."/>
            <person name="Simmons D."/>
            <person name="Wilczek-Boney K."/>
            <person name="Hale W."/>
            <person name="Jakkamsetti A."/>
            <person name="Pham P."/>
            <person name="Ruth R."/>
            <person name="San Lucas F."/>
            <person name="Warren J."/>
            <person name="Zhang J."/>
            <person name="Zhao Z."/>
            <person name="Zhou C."/>
            <person name="Zhu D."/>
            <person name="Lee S."/>
            <person name="Bess C."/>
            <person name="Blankenburg K."/>
            <person name="Forbes L."/>
            <person name="Fu Q."/>
            <person name="Gubbala S."/>
            <person name="Hirani K."/>
            <person name="Jayaseelan J.C."/>
            <person name="Lara F."/>
            <person name="Munidasa M."/>
            <person name="Palculict T."/>
            <person name="Patil S."/>
            <person name="Pu L.-L."/>
            <person name="Saada N."/>
            <person name="Tang L."/>
            <person name="Weissenberger G."/>
            <person name="Zhu Y."/>
            <person name="Hemphill L."/>
            <person name="Shang Y."/>
            <person name="Youmans B."/>
            <person name="Ayvaz T."/>
            <person name="Ross M."/>
            <person name="Santibanez J."/>
            <person name="Aqrawi P."/>
            <person name="Gross S."/>
            <person name="Joshi V."/>
            <person name="Fowler G."/>
            <person name="Nazareth L."/>
            <person name="Reid J."/>
            <person name="Worley K."/>
            <person name="Petrosino J."/>
            <person name="Highlander S."/>
            <person name="Gibbs R."/>
        </authorList>
    </citation>
    <scope>NUCLEOTIDE SEQUENCE [LARGE SCALE GENOMIC DNA]</scope>
    <source>
        <strain evidence="14 15">ATCC 51599</strain>
    </source>
</reference>
<feature type="binding site" evidence="12">
    <location>
        <position position="279"/>
    </location>
    <ligand>
        <name>ATP</name>
        <dbReference type="ChEBI" id="CHEBI:30616"/>
    </ligand>
</feature>
<dbReference type="SUPFAM" id="SSF52374">
    <property type="entry name" value="Nucleotidylyl transferase"/>
    <property type="match status" value="1"/>
</dbReference>
<dbReference type="GO" id="GO:0004817">
    <property type="term" value="F:cysteine-tRNA ligase activity"/>
    <property type="evidence" value="ECO:0007669"/>
    <property type="project" value="UniProtKB-UniRule"/>
</dbReference>
<dbReference type="InterPro" id="IPR056411">
    <property type="entry name" value="CysS_C"/>
</dbReference>
<dbReference type="CDD" id="cd00672">
    <property type="entry name" value="CysRS_core"/>
    <property type="match status" value="1"/>
</dbReference>
<feature type="domain" description="Cysteinyl-tRNA synthetase class Ia DALR" evidence="13">
    <location>
        <begin position="388"/>
        <end position="443"/>
    </location>
</feature>
<comment type="cofactor">
    <cofactor evidence="12">
        <name>Zn(2+)</name>
        <dbReference type="ChEBI" id="CHEBI:29105"/>
    </cofactor>
    <text evidence="12">Binds 1 zinc ion per subunit.</text>
</comment>
<gene>
    <name evidence="12 14" type="primary">cysS</name>
    <name evidence="14" type="ORF">HMPREF0551_0548</name>
</gene>
<dbReference type="SUPFAM" id="SSF47323">
    <property type="entry name" value="Anticodon-binding domain of a subclass of class I aminoacyl-tRNA synthetases"/>
    <property type="match status" value="1"/>
</dbReference>
<name>E7RV36_9BURK</name>
<dbReference type="Proteomes" id="UP000011021">
    <property type="component" value="Unassembled WGS sequence"/>
</dbReference>
<keyword evidence="6 12" id="KW-0479">Metal-binding</keyword>
<evidence type="ECO:0000256" key="9">
    <source>
        <dbReference type="ARBA" id="ARBA00022840"/>
    </source>
</evidence>
<dbReference type="HOGENOM" id="CLU_013528_0_1_4"/>
<accession>E7RV36</accession>
<dbReference type="CDD" id="cd07963">
    <property type="entry name" value="Anticodon_Ia_Cys"/>
    <property type="match status" value="1"/>
</dbReference>
<comment type="subcellular location">
    <subcellularLocation>
        <location evidence="1 12">Cytoplasm</location>
    </subcellularLocation>
</comment>
<keyword evidence="4 12" id="KW-0963">Cytoplasm</keyword>